<evidence type="ECO:0000313" key="2">
    <source>
        <dbReference type="EMBL" id="RIJ47039.1"/>
    </source>
</evidence>
<keyword evidence="3" id="KW-1185">Reference proteome</keyword>
<organism evidence="2 3">
    <name type="scientific">Maribellus luteus</name>
    <dbReference type="NCBI Taxonomy" id="2305463"/>
    <lineage>
        <taxon>Bacteria</taxon>
        <taxon>Pseudomonadati</taxon>
        <taxon>Bacteroidota</taxon>
        <taxon>Bacteroidia</taxon>
        <taxon>Marinilabiliales</taxon>
        <taxon>Prolixibacteraceae</taxon>
        <taxon>Maribellus</taxon>
    </lineage>
</organism>
<dbReference type="Pfam" id="PF13568">
    <property type="entry name" value="OMP_b-brl_2"/>
    <property type="match status" value="1"/>
</dbReference>
<evidence type="ECO:0000313" key="3">
    <source>
        <dbReference type="Proteomes" id="UP000265926"/>
    </source>
</evidence>
<dbReference type="RefSeq" id="WP_119439078.1">
    <property type="nucleotide sequence ID" value="NZ_QWGR01000010.1"/>
</dbReference>
<accession>A0A399SWE2</accession>
<feature type="domain" description="Outer membrane protein beta-barrel" evidence="1">
    <location>
        <begin position="29"/>
        <end position="198"/>
    </location>
</feature>
<sequence>MQNQAKILFTIAFCVIAYVAGSQNLVLSAGGSYSMIPFEQAAGNSFLNESFVGPGAHGGAFLEGTLKKKRKEELVFSIGLLGEYKMTTQKISDYNIENKLNLIYVNMPAYLFYRYKLRSRSKVYVGAGPYVSYGVSGRGEVASVGEMEGGQFKITWGSTENEDYMKPLDYGVSAKAGYRSYGGFDISASYDYGFPDVFVLYKNQSMKHRAFRLTIGYALPLSD</sequence>
<gene>
    <name evidence="2" type="ORF">D1614_16525</name>
</gene>
<dbReference type="OrthoDB" id="1096715at2"/>
<proteinExistence type="predicted"/>
<evidence type="ECO:0000259" key="1">
    <source>
        <dbReference type="Pfam" id="PF13568"/>
    </source>
</evidence>
<name>A0A399SWE2_9BACT</name>
<comment type="caution">
    <text evidence="2">The sequence shown here is derived from an EMBL/GenBank/DDBJ whole genome shotgun (WGS) entry which is preliminary data.</text>
</comment>
<reference evidence="2 3" key="1">
    <citation type="submission" date="2018-08" db="EMBL/GenBank/DDBJ databases">
        <title>Pallidiluteibacterium maritimus gen. nov., sp. nov., isolated from coastal sediment.</title>
        <authorList>
            <person name="Zhou L.Y."/>
        </authorList>
    </citation>
    <scope>NUCLEOTIDE SEQUENCE [LARGE SCALE GENOMIC DNA]</scope>
    <source>
        <strain evidence="2 3">XSD2</strain>
    </source>
</reference>
<protein>
    <submittedName>
        <fullName evidence="2">PorT family protein</fullName>
    </submittedName>
</protein>
<dbReference type="AlphaFoldDB" id="A0A399SWE2"/>
<dbReference type="Proteomes" id="UP000265926">
    <property type="component" value="Unassembled WGS sequence"/>
</dbReference>
<dbReference type="InterPro" id="IPR025665">
    <property type="entry name" value="Beta-barrel_OMP_2"/>
</dbReference>
<dbReference type="EMBL" id="QWGR01000010">
    <property type="protein sequence ID" value="RIJ47039.1"/>
    <property type="molecule type" value="Genomic_DNA"/>
</dbReference>